<keyword evidence="1" id="KW-0175">Coiled coil</keyword>
<dbReference type="VEuPathDB" id="FungiDB:BDEG_24480"/>
<evidence type="ECO:0000256" key="2">
    <source>
        <dbReference type="SAM" id="MobiDB-lite"/>
    </source>
</evidence>
<organism evidence="4 5">
    <name type="scientific">Batrachochytrium dendrobatidis (strain JEL423)</name>
    <dbReference type="NCBI Taxonomy" id="403673"/>
    <lineage>
        <taxon>Eukaryota</taxon>
        <taxon>Fungi</taxon>
        <taxon>Fungi incertae sedis</taxon>
        <taxon>Chytridiomycota</taxon>
        <taxon>Chytridiomycota incertae sedis</taxon>
        <taxon>Chytridiomycetes</taxon>
        <taxon>Rhizophydiales</taxon>
        <taxon>Rhizophydiales incertae sedis</taxon>
        <taxon>Batrachochytrium</taxon>
    </lineage>
</organism>
<evidence type="ECO:0000313" key="5">
    <source>
        <dbReference type="Proteomes" id="UP000077115"/>
    </source>
</evidence>
<feature type="signal peptide" evidence="3">
    <location>
        <begin position="1"/>
        <end position="20"/>
    </location>
</feature>
<evidence type="ECO:0000256" key="3">
    <source>
        <dbReference type="SAM" id="SignalP"/>
    </source>
</evidence>
<keyword evidence="3" id="KW-0732">Signal</keyword>
<accession>A0A177WL00</accession>
<reference evidence="4 5" key="1">
    <citation type="submission" date="2006-10" db="EMBL/GenBank/DDBJ databases">
        <title>The Genome Sequence of Batrachochytrium dendrobatidis JEL423.</title>
        <authorList>
            <consortium name="The Broad Institute Genome Sequencing Platform"/>
            <person name="Birren B."/>
            <person name="Lander E."/>
            <person name="Galagan J."/>
            <person name="Cuomo C."/>
            <person name="Devon K."/>
            <person name="Jaffe D."/>
            <person name="Butler J."/>
            <person name="Alvarez P."/>
            <person name="Gnerre S."/>
            <person name="Grabherr M."/>
            <person name="Kleber M."/>
            <person name="Mauceli E."/>
            <person name="Brockman W."/>
            <person name="Young S."/>
            <person name="LaButti K."/>
            <person name="Sykes S."/>
            <person name="DeCaprio D."/>
            <person name="Crawford M."/>
            <person name="Koehrsen M."/>
            <person name="Engels R."/>
            <person name="Montgomery P."/>
            <person name="Pearson M."/>
            <person name="Howarth C."/>
            <person name="Larson L."/>
            <person name="White J."/>
            <person name="O'Leary S."/>
            <person name="Kodira C."/>
            <person name="Zeng Q."/>
            <person name="Yandava C."/>
            <person name="Alvarado L."/>
            <person name="Longcore J."/>
            <person name="James T."/>
        </authorList>
    </citation>
    <scope>NUCLEOTIDE SEQUENCE [LARGE SCALE GENOMIC DNA]</scope>
    <source>
        <strain evidence="4 5">JEL423</strain>
    </source>
</reference>
<evidence type="ECO:0000313" key="4">
    <source>
        <dbReference type="EMBL" id="OAJ40779.1"/>
    </source>
</evidence>
<evidence type="ECO:0008006" key="6">
    <source>
        <dbReference type="Google" id="ProtNLM"/>
    </source>
</evidence>
<evidence type="ECO:0000256" key="1">
    <source>
        <dbReference type="SAM" id="Coils"/>
    </source>
</evidence>
<proteinExistence type="predicted"/>
<feature type="chain" id="PRO_5008077672" description="Secreted protein" evidence="3">
    <location>
        <begin position="21"/>
        <end position="294"/>
    </location>
</feature>
<protein>
    <recommendedName>
        <fullName evidence="6">Secreted protein</fullName>
    </recommendedName>
</protein>
<feature type="compositionally biased region" description="Polar residues" evidence="2">
    <location>
        <begin position="199"/>
        <end position="254"/>
    </location>
</feature>
<name>A0A177WL00_BATDL</name>
<reference evidence="4 5" key="2">
    <citation type="submission" date="2016-05" db="EMBL/GenBank/DDBJ databases">
        <title>Lineage-specific infection strategies underlie the spectrum of fungal disease in amphibians.</title>
        <authorList>
            <person name="Cuomo C.A."/>
            <person name="Farrer R.A."/>
            <person name="James T."/>
            <person name="Longcore J."/>
            <person name="Birren B."/>
        </authorList>
    </citation>
    <scope>NUCLEOTIDE SEQUENCE [LARGE SCALE GENOMIC DNA]</scope>
    <source>
        <strain evidence="4 5">JEL423</strain>
    </source>
</reference>
<dbReference type="STRING" id="403673.A0A177WL00"/>
<gene>
    <name evidence="4" type="ORF">BDEG_24480</name>
</gene>
<dbReference type="AlphaFoldDB" id="A0A177WL00"/>
<feature type="coiled-coil region" evidence="1">
    <location>
        <begin position="84"/>
        <end position="138"/>
    </location>
</feature>
<dbReference type="EMBL" id="DS022305">
    <property type="protein sequence ID" value="OAJ40779.1"/>
    <property type="molecule type" value="Genomic_DNA"/>
</dbReference>
<sequence length="294" mass="32690">MKLAVTVLSSILLAFSVTTASPVNPTATTSYRSKFSSTPIPSGIGLDGLDPLPGNVKELLEKYLKEKHDFVQQEKICDSLQSKYTEQYMLVMNLETKIQDLEEKSQKKGGSPKYNGKIQKIKADLQAQKVKLEDLRKSYDECDSTKDGYAIELSFTEVKLMNIVFGGNWDHKSLDKKFALIEKHSSVKTYLKGLRGKGTRNNSGDQQKSQEPSDQQKSQEPSGPQKSQEPSGQQKNKKPSGQQKSQEPQPSPDTSSGSGSSGQKAPSNKRKRVFKFVGEIKSLFKRPKYDDSSN</sequence>
<feature type="region of interest" description="Disordered" evidence="2">
    <location>
        <begin position="191"/>
        <end position="273"/>
    </location>
</feature>
<dbReference type="Proteomes" id="UP000077115">
    <property type="component" value="Unassembled WGS sequence"/>
</dbReference>